<dbReference type="GeneID" id="30975518"/>
<dbReference type="EMBL" id="KV878983">
    <property type="protein sequence ID" value="OJJ97071.1"/>
    <property type="molecule type" value="Genomic_DNA"/>
</dbReference>
<name>A0A1L9WLQ1_ASPA1</name>
<dbReference type="RefSeq" id="XP_020053411.1">
    <property type="nucleotide sequence ID" value="XM_020201704.1"/>
</dbReference>
<dbReference type="AlphaFoldDB" id="A0A1L9WLQ1"/>
<protein>
    <submittedName>
        <fullName evidence="2">Uncharacterized protein</fullName>
    </submittedName>
</protein>
<gene>
    <name evidence="2" type="ORF">ASPACDRAFT_45925</name>
</gene>
<sequence length="102" mass="11653">MECFRQLGRLIKAPFKREKPQPRVLEIGPPTNFRKEEMPSFFPDDDAATLHSRGSTLEREKDIAIAAIERQQSTRDKIKTHVRRLSRTAAAAAPKPLAEQEE</sequence>
<dbReference type="OMA" id="FQRDSHH"/>
<accession>A0A1L9WLQ1</accession>
<feature type="region of interest" description="Disordered" evidence="1">
    <location>
        <begin position="21"/>
        <end position="44"/>
    </location>
</feature>
<evidence type="ECO:0000313" key="2">
    <source>
        <dbReference type="EMBL" id="OJJ97071.1"/>
    </source>
</evidence>
<dbReference type="Proteomes" id="UP000184546">
    <property type="component" value="Unassembled WGS sequence"/>
</dbReference>
<dbReference type="OrthoDB" id="4154127at2759"/>
<feature type="region of interest" description="Disordered" evidence="1">
    <location>
        <begin position="72"/>
        <end position="102"/>
    </location>
</feature>
<proteinExistence type="predicted"/>
<organism evidence="2 3">
    <name type="scientific">Aspergillus aculeatus (strain ATCC 16872 / CBS 172.66 / WB 5094)</name>
    <dbReference type="NCBI Taxonomy" id="690307"/>
    <lineage>
        <taxon>Eukaryota</taxon>
        <taxon>Fungi</taxon>
        <taxon>Dikarya</taxon>
        <taxon>Ascomycota</taxon>
        <taxon>Pezizomycotina</taxon>
        <taxon>Eurotiomycetes</taxon>
        <taxon>Eurotiomycetidae</taxon>
        <taxon>Eurotiales</taxon>
        <taxon>Aspergillaceae</taxon>
        <taxon>Aspergillus</taxon>
        <taxon>Aspergillus subgen. Circumdati</taxon>
    </lineage>
</organism>
<reference evidence="3" key="1">
    <citation type="journal article" date="2017" name="Genome Biol.">
        <title>Comparative genomics reveals high biological diversity and specific adaptations in the industrially and medically important fungal genus Aspergillus.</title>
        <authorList>
            <person name="de Vries R.P."/>
            <person name="Riley R."/>
            <person name="Wiebenga A."/>
            <person name="Aguilar-Osorio G."/>
            <person name="Amillis S."/>
            <person name="Uchima C.A."/>
            <person name="Anderluh G."/>
            <person name="Asadollahi M."/>
            <person name="Askin M."/>
            <person name="Barry K."/>
            <person name="Battaglia E."/>
            <person name="Bayram O."/>
            <person name="Benocci T."/>
            <person name="Braus-Stromeyer S.A."/>
            <person name="Caldana C."/>
            <person name="Canovas D."/>
            <person name="Cerqueira G.C."/>
            <person name="Chen F."/>
            <person name="Chen W."/>
            <person name="Choi C."/>
            <person name="Clum A."/>
            <person name="Dos Santos R.A."/>
            <person name="Damasio A.R."/>
            <person name="Diallinas G."/>
            <person name="Emri T."/>
            <person name="Fekete E."/>
            <person name="Flipphi M."/>
            <person name="Freyberg S."/>
            <person name="Gallo A."/>
            <person name="Gournas C."/>
            <person name="Habgood R."/>
            <person name="Hainaut M."/>
            <person name="Harispe M.L."/>
            <person name="Henrissat B."/>
            <person name="Hilden K.S."/>
            <person name="Hope R."/>
            <person name="Hossain A."/>
            <person name="Karabika E."/>
            <person name="Karaffa L."/>
            <person name="Karanyi Z."/>
            <person name="Krasevec N."/>
            <person name="Kuo A."/>
            <person name="Kusch H."/>
            <person name="LaButti K."/>
            <person name="Lagendijk E.L."/>
            <person name="Lapidus A."/>
            <person name="Levasseur A."/>
            <person name="Lindquist E."/>
            <person name="Lipzen A."/>
            <person name="Logrieco A.F."/>
            <person name="MacCabe A."/>
            <person name="Maekelae M.R."/>
            <person name="Malavazi I."/>
            <person name="Melin P."/>
            <person name="Meyer V."/>
            <person name="Mielnichuk N."/>
            <person name="Miskei M."/>
            <person name="Molnar A.P."/>
            <person name="Mule G."/>
            <person name="Ngan C.Y."/>
            <person name="Orejas M."/>
            <person name="Orosz E."/>
            <person name="Ouedraogo J.P."/>
            <person name="Overkamp K.M."/>
            <person name="Park H.-S."/>
            <person name="Perrone G."/>
            <person name="Piumi F."/>
            <person name="Punt P.J."/>
            <person name="Ram A.F."/>
            <person name="Ramon A."/>
            <person name="Rauscher S."/>
            <person name="Record E."/>
            <person name="Riano-Pachon D.M."/>
            <person name="Robert V."/>
            <person name="Roehrig J."/>
            <person name="Ruller R."/>
            <person name="Salamov A."/>
            <person name="Salih N.S."/>
            <person name="Samson R.A."/>
            <person name="Sandor E."/>
            <person name="Sanguinetti M."/>
            <person name="Schuetze T."/>
            <person name="Sepcic K."/>
            <person name="Shelest E."/>
            <person name="Sherlock G."/>
            <person name="Sophianopoulou V."/>
            <person name="Squina F.M."/>
            <person name="Sun H."/>
            <person name="Susca A."/>
            <person name="Todd R.B."/>
            <person name="Tsang A."/>
            <person name="Unkles S.E."/>
            <person name="van de Wiele N."/>
            <person name="van Rossen-Uffink D."/>
            <person name="Oliveira J.V."/>
            <person name="Vesth T.C."/>
            <person name="Visser J."/>
            <person name="Yu J.-H."/>
            <person name="Zhou M."/>
            <person name="Andersen M.R."/>
            <person name="Archer D.B."/>
            <person name="Baker S.E."/>
            <person name="Benoit I."/>
            <person name="Brakhage A.A."/>
            <person name="Braus G.H."/>
            <person name="Fischer R."/>
            <person name="Frisvad J.C."/>
            <person name="Goldman G.H."/>
            <person name="Houbraken J."/>
            <person name="Oakley B."/>
            <person name="Pocsi I."/>
            <person name="Scazzocchio C."/>
            <person name="Seiboth B."/>
            <person name="vanKuyk P.A."/>
            <person name="Wortman J."/>
            <person name="Dyer P.S."/>
            <person name="Grigoriev I.V."/>
        </authorList>
    </citation>
    <scope>NUCLEOTIDE SEQUENCE [LARGE SCALE GENOMIC DNA]</scope>
    <source>
        <strain evidence="3">ATCC 16872 / CBS 172.66 / WB 5094</strain>
    </source>
</reference>
<evidence type="ECO:0000313" key="3">
    <source>
        <dbReference type="Proteomes" id="UP000184546"/>
    </source>
</evidence>
<evidence type="ECO:0000256" key="1">
    <source>
        <dbReference type="SAM" id="MobiDB-lite"/>
    </source>
</evidence>
<keyword evidence="3" id="KW-1185">Reference proteome</keyword>
<dbReference type="VEuPathDB" id="FungiDB:ASPACDRAFT_45925"/>